<evidence type="ECO:0000313" key="3">
    <source>
        <dbReference type="Proteomes" id="UP000544110"/>
    </source>
</evidence>
<proteinExistence type="predicted"/>
<dbReference type="Gene3D" id="3.40.50.1820">
    <property type="entry name" value="alpha/beta hydrolase"/>
    <property type="match status" value="1"/>
</dbReference>
<gene>
    <name evidence="2" type="ORF">BJ989_003364</name>
</gene>
<accession>A0A7Y9UVG4</accession>
<dbReference type="SUPFAM" id="SSF53474">
    <property type="entry name" value="alpha/beta-Hydrolases"/>
    <property type="match status" value="1"/>
</dbReference>
<keyword evidence="3" id="KW-1185">Reference proteome</keyword>
<dbReference type="GO" id="GO:0016787">
    <property type="term" value="F:hydrolase activity"/>
    <property type="evidence" value="ECO:0007669"/>
    <property type="project" value="UniProtKB-KW"/>
</dbReference>
<reference evidence="2 3" key="1">
    <citation type="submission" date="2020-07" db="EMBL/GenBank/DDBJ databases">
        <title>Sequencing the genomes of 1000 actinobacteria strains.</title>
        <authorList>
            <person name="Klenk H.-P."/>
        </authorList>
    </citation>
    <scope>NUCLEOTIDE SEQUENCE [LARGE SCALE GENOMIC DNA]</scope>
    <source>
        <strain evidence="2 3">DSM 24552</strain>
    </source>
</reference>
<dbReference type="EMBL" id="JACCAC010000001">
    <property type="protein sequence ID" value="NYG57060.1"/>
    <property type="molecule type" value="Genomic_DNA"/>
</dbReference>
<feature type="domain" description="Serine aminopeptidase S33" evidence="1">
    <location>
        <begin position="11"/>
        <end position="118"/>
    </location>
</feature>
<dbReference type="InterPro" id="IPR029058">
    <property type="entry name" value="AB_hydrolase_fold"/>
</dbReference>
<dbReference type="Pfam" id="PF12146">
    <property type="entry name" value="Hydrolase_4"/>
    <property type="match status" value="1"/>
</dbReference>
<organism evidence="2 3">
    <name type="scientific">Nocardioides perillae</name>
    <dbReference type="NCBI Taxonomy" id="1119534"/>
    <lineage>
        <taxon>Bacteria</taxon>
        <taxon>Bacillati</taxon>
        <taxon>Actinomycetota</taxon>
        <taxon>Actinomycetes</taxon>
        <taxon>Propionibacteriales</taxon>
        <taxon>Nocardioidaceae</taxon>
        <taxon>Nocardioides</taxon>
    </lineage>
</organism>
<dbReference type="RefSeq" id="WP_179519204.1">
    <property type="nucleotide sequence ID" value="NZ_JACCAC010000001.1"/>
</dbReference>
<dbReference type="Proteomes" id="UP000544110">
    <property type="component" value="Unassembled WGS sequence"/>
</dbReference>
<evidence type="ECO:0000313" key="2">
    <source>
        <dbReference type="EMBL" id="NYG57060.1"/>
    </source>
</evidence>
<sequence>MTLHRAADPDAAVVLIVPAMGLGARWYRPLLEALAAAGVHAAATETRGHEEGAPPPGRRHDHGYADLVADLDAAARLLTDEVGGPLVLLGHSLGGQVASALLAQRPDAAAGLALVASGSPYWRDWRRRPDDAAGWGAVRLLALTQGAALLARVLGHFPGHRFGFAGREAPTQTRDWARLARTGRLRFAGLDGRVRDHTAALRGLRLPVLAVTLDGDDLTPPRSTDGLLRWWAAADVERHHVSPAPGSGLSTDHLRWVRTPAVVVPVVAAWVSRVAVGPSP</sequence>
<name>A0A7Y9UVG4_9ACTN</name>
<dbReference type="PIRSF" id="PIRSF037442">
    <property type="entry name" value="UCP037442_abhydr"/>
    <property type="match status" value="1"/>
</dbReference>
<keyword evidence="2" id="KW-0378">Hydrolase</keyword>
<protein>
    <submittedName>
        <fullName evidence="2">Putative alpha/beta hydrolase</fullName>
    </submittedName>
</protein>
<comment type="caution">
    <text evidence="2">The sequence shown here is derived from an EMBL/GenBank/DDBJ whole genome shotgun (WGS) entry which is preliminary data.</text>
</comment>
<evidence type="ECO:0000259" key="1">
    <source>
        <dbReference type="Pfam" id="PF12146"/>
    </source>
</evidence>
<dbReference type="InterPro" id="IPR017208">
    <property type="entry name" value="UCP037442_abhydr"/>
</dbReference>
<dbReference type="InterPro" id="IPR022742">
    <property type="entry name" value="Hydrolase_4"/>
</dbReference>
<dbReference type="AlphaFoldDB" id="A0A7Y9UVG4"/>